<feature type="domain" description="UspA" evidence="2">
    <location>
        <begin position="3"/>
        <end position="162"/>
    </location>
</feature>
<reference evidence="3 4" key="1">
    <citation type="journal article" date="2014" name="Nature">
        <title>An environmental bacterial taxon with a large and distinct metabolic repertoire.</title>
        <authorList>
            <person name="Wilson M.C."/>
            <person name="Mori T."/>
            <person name="Ruckert C."/>
            <person name="Uria A.R."/>
            <person name="Helf M.J."/>
            <person name="Takada K."/>
            <person name="Gernert C."/>
            <person name="Steffens U.A."/>
            <person name="Heycke N."/>
            <person name="Schmitt S."/>
            <person name="Rinke C."/>
            <person name="Helfrich E.J."/>
            <person name="Brachmann A.O."/>
            <person name="Gurgui C."/>
            <person name="Wakimoto T."/>
            <person name="Kracht M."/>
            <person name="Crusemann M."/>
            <person name="Hentschel U."/>
            <person name="Abe I."/>
            <person name="Matsunaga S."/>
            <person name="Kalinowski J."/>
            <person name="Takeyama H."/>
            <person name="Piel J."/>
        </authorList>
    </citation>
    <scope>NUCLEOTIDE SEQUENCE [LARGE SCALE GENOMIC DNA]</scope>
    <source>
        <strain evidence="4">TSY2</strain>
    </source>
</reference>
<comment type="caution">
    <text evidence="3">The sequence shown here is derived from an EMBL/GenBank/DDBJ whole genome shotgun (WGS) entry which is preliminary data.</text>
</comment>
<dbReference type="PANTHER" id="PTHR46268:SF6">
    <property type="entry name" value="UNIVERSAL STRESS PROTEIN UP12"/>
    <property type="match status" value="1"/>
</dbReference>
<protein>
    <recommendedName>
        <fullName evidence="2">UspA domain-containing protein</fullName>
    </recommendedName>
</protein>
<dbReference type="AlphaFoldDB" id="W4MAS2"/>
<dbReference type="PRINTS" id="PR01438">
    <property type="entry name" value="UNVRSLSTRESS"/>
</dbReference>
<dbReference type="HOGENOM" id="CLU_049301_11_2_7"/>
<dbReference type="Gene3D" id="3.40.50.620">
    <property type="entry name" value="HUPs"/>
    <property type="match status" value="1"/>
</dbReference>
<dbReference type="PIRSF" id="PIRSF006276">
    <property type="entry name" value="UspA"/>
    <property type="match status" value="1"/>
</dbReference>
<sequence length="173" mass="18807">MSFTHILIPTDFSAQAKAALDIAIQEAELHQASLTLIHVFQHHPHTEVTYIRGNPEDQRGLSTEFGSLQSLGRQEPVVLRRDHVEETLTRLRELIPQSFTGNWDAEVASGDPADAIVHVAKEHHADLIVMGTHGRTGLAHAFLGSVAEKVVRHASCPVLVARSQAAEAASSCC</sequence>
<dbReference type="CDD" id="cd00293">
    <property type="entry name" value="USP-like"/>
    <property type="match status" value="1"/>
</dbReference>
<accession>W4MAS2</accession>
<proteinExistence type="inferred from homology"/>
<dbReference type="InterPro" id="IPR014729">
    <property type="entry name" value="Rossmann-like_a/b/a_fold"/>
</dbReference>
<evidence type="ECO:0000313" key="3">
    <source>
        <dbReference type="EMBL" id="ETX07011.1"/>
    </source>
</evidence>
<evidence type="ECO:0000259" key="2">
    <source>
        <dbReference type="Pfam" id="PF00582"/>
    </source>
</evidence>
<dbReference type="Proteomes" id="UP000019140">
    <property type="component" value="Unassembled WGS sequence"/>
</dbReference>
<dbReference type="InterPro" id="IPR006015">
    <property type="entry name" value="Universal_stress_UspA"/>
</dbReference>
<comment type="similarity">
    <text evidence="1">Belongs to the universal stress protein A family.</text>
</comment>
<dbReference type="Pfam" id="PF00582">
    <property type="entry name" value="Usp"/>
    <property type="match status" value="1"/>
</dbReference>
<dbReference type="SUPFAM" id="SSF52402">
    <property type="entry name" value="Adenine nucleotide alpha hydrolases-like"/>
    <property type="match status" value="1"/>
</dbReference>
<evidence type="ECO:0000256" key="1">
    <source>
        <dbReference type="ARBA" id="ARBA00008791"/>
    </source>
</evidence>
<gene>
    <name evidence="3" type="ORF">ETSY2_13710</name>
</gene>
<evidence type="ECO:0000313" key="4">
    <source>
        <dbReference type="Proteomes" id="UP000019140"/>
    </source>
</evidence>
<organism evidence="3 4">
    <name type="scientific">Candidatus Entotheonella gemina</name>
    <dbReference type="NCBI Taxonomy" id="1429439"/>
    <lineage>
        <taxon>Bacteria</taxon>
        <taxon>Pseudomonadati</taxon>
        <taxon>Nitrospinota/Tectimicrobiota group</taxon>
        <taxon>Candidatus Tectimicrobiota</taxon>
        <taxon>Candidatus Entotheonellia</taxon>
        <taxon>Candidatus Entotheonellales</taxon>
        <taxon>Candidatus Entotheonellaceae</taxon>
        <taxon>Candidatus Entotheonella</taxon>
    </lineage>
</organism>
<keyword evidence="4" id="KW-1185">Reference proteome</keyword>
<name>W4MAS2_9BACT</name>
<dbReference type="InterPro" id="IPR006016">
    <property type="entry name" value="UspA"/>
</dbReference>
<dbReference type="EMBL" id="AZHX01000549">
    <property type="protein sequence ID" value="ETX07011.1"/>
    <property type="molecule type" value="Genomic_DNA"/>
</dbReference>
<dbReference type="PANTHER" id="PTHR46268">
    <property type="entry name" value="STRESS RESPONSE PROTEIN NHAX"/>
    <property type="match status" value="1"/>
</dbReference>